<dbReference type="AlphaFoldDB" id="A0A7W6BIT9"/>
<dbReference type="EMBL" id="JACIDT010000015">
    <property type="protein sequence ID" value="MBB3927785.1"/>
    <property type="molecule type" value="Genomic_DNA"/>
</dbReference>
<feature type="domain" description="PLD phosphodiesterase" evidence="10">
    <location>
        <begin position="139"/>
        <end position="166"/>
    </location>
</feature>
<name>A0A7W6BIT9_9SPHN</name>
<keyword evidence="6" id="KW-0677">Repeat</keyword>
<dbReference type="PANTHER" id="PTHR18896">
    <property type="entry name" value="PHOSPHOLIPASE D"/>
    <property type="match status" value="1"/>
</dbReference>
<evidence type="ECO:0000313" key="11">
    <source>
        <dbReference type="EMBL" id="MBB3927785.1"/>
    </source>
</evidence>
<comment type="function">
    <text evidence="2">Could be a virulence factor.</text>
</comment>
<feature type="domain" description="PLD phosphodiesterase" evidence="10">
    <location>
        <begin position="353"/>
        <end position="380"/>
    </location>
</feature>
<reference evidence="11 12" key="1">
    <citation type="submission" date="2020-08" db="EMBL/GenBank/DDBJ databases">
        <title>Genomic Encyclopedia of Type Strains, Phase IV (KMG-IV): sequencing the most valuable type-strain genomes for metagenomic binning, comparative biology and taxonomic classification.</title>
        <authorList>
            <person name="Goeker M."/>
        </authorList>
    </citation>
    <scope>NUCLEOTIDE SEQUENCE [LARGE SCALE GENOMIC DNA]</scope>
    <source>
        <strain evidence="11 12">DSM 26189</strain>
    </source>
</reference>
<evidence type="ECO:0000256" key="8">
    <source>
        <dbReference type="ARBA" id="ARBA00023098"/>
    </source>
</evidence>
<evidence type="ECO:0000256" key="5">
    <source>
        <dbReference type="ARBA" id="ARBA00022525"/>
    </source>
</evidence>
<accession>A0A7W6BIT9</accession>
<comment type="subcellular location">
    <subcellularLocation>
        <location evidence="3">Secreted</location>
    </subcellularLocation>
</comment>
<dbReference type="CDD" id="cd09140">
    <property type="entry name" value="PLDc_vPLD1_2_like_bac_1"/>
    <property type="match status" value="1"/>
</dbReference>
<evidence type="ECO:0000256" key="1">
    <source>
        <dbReference type="ARBA" id="ARBA00000798"/>
    </source>
</evidence>
<evidence type="ECO:0000256" key="2">
    <source>
        <dbReference type="ARBA" id="ARBA00003145"/>
    </source>
</evidence>
<dbReference type="InterPro" id="IPR015679">
    <property type="entry name" value="PLipase_D_fam"/>
</dbReference>
<evidence type="ECO:0000256" key="3">
    <source>
        <dbReference type="ARBA" id="ARBA00004613"/>
    </source>
</evidence>
<proteinExistence type="predicted"/>
<gene>
    <name evidence="11" type="ORF">GGR43_003522</name>
</gene>
<dbReference type="GO" id="GO:0005576">
    <property type="term" value="C:extracellular region"/>
    <property type="evidence" value="ECO:0007669"/>
    <property type="project" value="UniProtKB-SubCell"/>
</dbReference>
<dbReference type="PROSITE" id="PS50035">
    <property type="entry name" value="PLD"/>
    <property type="match status" value="2"/>
</dbReference>
<dbReference type="SMART" id="SM00155">
    <property type="entry name" value="PLDc"/>
    <property type="match status" value="2"/>
</dbReference>
<dbReference type="Pfam" id="PF00614">
    <property type="entry name" value="PLDc"/>
    <property type="match status" value="1"/>
</dbReference>
<protein>
    <recommendedName>
        <fullName evidence="4">Phospholipase D</fullName>
    </recommendedName>
    <alternativeName>
        <fullName evidence="9">Choline phosphatase</fullName>
    </alternativeName>
</protein>
<evidence type="ECO:0000256" key="4">
    <source>
        <dbReference type="ARBA" id="ARBA00018392"/>
    </source>
</evidence>
<dbReference type="SUPFAM" id="SSF56024">
    <property type="entry name" value="Phospholipase D/nuclease"/>
    <property type="match status" value="2"/>
</dbReference>
<sequence length="495" mass="55335">MAGFSSGVLMRKTGQADMVRPGDNCWRIEQADRFAFIVDAADYFVAARKAMLGARKSIFLVGWDFDAGIRLGEPDDEGPEKLGDFILWLARRSPELEIRLLRWDTGALKALFSARTLATIIRWKLHPRITLKLDGAHPLAGSHHQKIVVIDDCLAFCGGIDMTASRWDRRAHEDGDPDRVNPDGKNYDPWHDATSALDGPAAHALGDLCRDRWLAATGEKLEPVKDGRDCWPAGLEPDFKGATLAIARTRPEIGVALPVHEIEQMYLDLIGGAKRLIYAESQYFASRKIARAIAQRLDEEDGPEIVIINPQGAEGWLEPVAMDTARARLVEALRRIDRHGRLRLYHPVTAQGTPIYVHAKIMIVDDAYLRVGSSNFNNRSMRLDTECDILLAAGDDATAADRIAAIRDGLVAEHLGVESEEVARRLARTGSLIRTIEELRGRRRTLIPYELPELNAAEEWLADNEILDPEGPDVIFEPLGRRGLFKGWRTRWRKG</sequence>
<keyword evidence="7" id="KW-0378">Hydrolase</keyword>
<dbReference type="CDD" id="cd09143">
    <property type="entry name" value="PLDc_vPLD1_2_like_bac_2"/>
    <property type="match status" value="1"/>
</dbReference>
<comment type="catalytic activity">
    <reaction evidence="1">
        <text>a 1,2-diacyl-sn-glycero-3-phosphocholine + H2O = a 1,2-diacyl-sn-glycero-3-phosphate + choline + H(+)</text>
        <dbReference type="Rhea" id="RHEA:14445"/>
        <dbReference type="ChEBI" id="CHEBI:15354"/>
        <dbReference type="ChEBI" id="CHEBI:15377"/>
        <dbReference type="ChEBI" id="CHEBI:15378"/>
        <dbReference type="ChEBI" id="CHEBI:57643"/>
        <dbReference type="ChEBI" id="CHEBI:58608"/>
        <dbReference type="EC" id="3.1.4.4"/>
    </reaction>
</comment>
<dbReference type="GO" id="GO:0004630">
    <property type="term" value="F:phospholipase D activity"/>
    <property type="evidence" value="ECO:0007669"/>
    <property type="project" value="UniProtKB-EC"/>
</dbReference>
<dbReference type="InterPro" id="IPR001736">
    <property type="entry name" value="PLipase_D/transphosphatidylase"/>
</dbReference>
<dbReference type="Pfam" id="PF13091">
    <property type="entry name" value="PLDc_2"/>
    <property type="match status" value="1"/>
</dbReference>
<comment type="caution">
    <text evidence="11">The sequence shown here is derived from an EMBL/GenBank/DDBJ whole genome shotgun (WGS) entry which is preliminary data.</text>
</comment>
<evidence type="ECO:0000256" key="6">
    <source>
        <dbReference type="ARBA" id="ARBA00022737"/>
    </source>
</evidence>
<dbReference type="InterPro" id="IPR025202">
    <property type="entry name" value="PLD-like_dom"/>
</dbReference>
<dbReference type="Gene3D" id="3.30.870.10">
    <property type="entry name" value="Endonuclease Chain A"/>
    <property type="match status" value="2"/>
</dbReference>
<organism evidence="11 12">
    <name type="scientific">Sphingobium jiangsuense</name>
    <dbReference type="NCBI Taxonomy" id="870476"/>
    <lineage>
        <taxon>Bacteria</taxon>
        <taxon>Pseudomonadati</taxon>
        <taxon>Pseudomonadota</taxon>
        <taxon>Alphaproteobacteria</taxon>
        <taxon>Sphingomonadales</taxon>
        <taxon>Sphingomonadaceae</taxon>
        <taxon>Sphingobium</taxon>
    </lineage>
</organism>
<keyword evidence="5" id="KW-0964">Secreted</keyword>
<evidence type="ECO:0000256" key="9">
    <source>
        <dbReference type="ARBA" id="ARBA00029594"/>
    </source>
</evidence>
<keyword evidence="12" id="KW-1185">Reference proteome</keyword>
<dbReference type="PANTHER" id="PTHR18896:SF76">
    <property type="entry name" value="PHOSPHOLIPASE"/>
    <property type="match status" value="1"/>
</dbReference>
<keyword evidence="8" id="KW-0443">Lipid metabolism</keyword>
<dbReference type="GO" id="GO:0009395">
    <property type="term" value="P:phospholipid catabolic process"/>
    <property type="evidence" value="ECO:0007669"/>
    <property type="project" value="TreeGrafter"/>
</dbReference>
<evidence type="ECO:0000313" key="12">
    <source>
        <dbReference type="Proteomes" id="UP000571950"/>
    </source>
</evidence>
<dbReference type="Proteomes" id="UP000571950">
    <property type="component" value="Unassembled WGS sequence"/>
</dbReference>
<evidence type="ECO:0000259" key="10">
    <source>
        <dbReference type="PROSITE" id="PS50035"/>
    </source>
</evidence>
<evidence type="ECO:0000256" key="7">
    <source>
        <dbReference type="ARBA" id="ARBA00022801"/>
    </source>
</evidence>